<gene>
    <name evidence="1" type="ORF">B6N60_00116</name>
</gene>
<protein>
    <submittedName>
        <fullName evidence="1">Uncharacterized protein</fullName>
    </submittedName>
</protein>
<dbReference type="RefSeq" id="WP_256443784.1">
    <property type="nucleotide sequence ID" value="NZ_CP021056.1"/>
</dbReference>
<evidence type="ECO:0000313" key="2">
    <source>
        <dbReference type="Proteomes" id="UP000683511"/>
    </source>
</evidence>
<keyword evidence="2" id="KW-1185">Reference proteome</keyword>
<name>A0A975T3H4_9NOST</name>
<evidence type="ECO:0000313" key="1">
    <source>
        <dbReference type="EMBL" id="QXE21442.1"/>
    </source>
</evidence>
<reference evidence="1" key="1">
    <citation type="submission" date="2017-04" db="EMBL/GenBank/DDBJ databases">
        <title>Genome deletions in a multicellular cyanobacterial endosymbiont for morphological adaptation in marine diatoms.</title>
        <authorList>
            <person name="Wang Y."/>
            <person name="Gao H."/>
            <person name="Li R."/>
            <person name="Xu X."/>
        </authorList>
    </citation>
    <scope>NUCLEOTIDE SEQUENCE</scope>
    <source>
        <strain evidence="1">FACHB 800</strain>
    </source>
</reference>
<dbReference type="EMBL" id="CP021056">
    <property type="protein sequence ID" value="QXE21442.1"/>
    <property type="molecule type" value="Genomic_DNA"/>
</dbReference>
<sequence length="44" mass="5127">MHKFSPPLAANTIVEAEITEQRELKENYDTVGERSLNYKYEIVV</sequence>
<dbReference type="KEGG" id="rsin:B6N60_00116"/>
<dbReference type="AlphaFoldDB" id="A0A975T3H4"/>
<proteinExistence type="predicted"/>
<accession>A0A975T3H4</accession>
<organism evidence="1 2">
    <name type="scientific">Richelia sinica FACHB-800</name>
    <dbReference type="NCBI Taxonomy" id="1357546"/>
    <lineage>
        <taxon>Bacteria</taxon>
        <taxon>Bacillati</taxon>
        <taxon>Cyanobacteriota</taxon>
        <taxon>Cyanophyceae</taxon>
        <taxon>Nostocales</taxon>
        <taxon>Nostocaceae</taxon>
        <taxon>Richelia</taxon>
    </lineage>
</organism>
<dbReference type="Proteomes" id="UP000683511">
    <property type="component" value="Chromosome"/>
</dbReference>